<comment type="subcellular location">
    <subcellularLocation>
        <location evidence="1">Membrane</location>
        <topology evidence="1">Multi-pass membrane protein</topology>
    </subcellularLocation>
</comment>
<evidence type="ECO:0000256" key="7">
    <source>
        <dbReference type="SAM" id="Phobius"/>
    </source>
</evidence>
<feature type="compositionally biased region" description="Basic and acidic residues" evidence="6">
    <location>
        <begin position="531"/>
        <end position="543"/>
    </location>
</feature>
<evidence type="ECO:0000313" key="8">
    <source>
        <dbReference type="EMBL" id="CAL4105824.1"/>
    </source>
</evidence>
<keyword evidence="4 7" id="KW-1133">Transmembrane helix</keyword>
<feature type="compositionally biased region" description="Polar residues" evidence="6">
    <location>
        <begin position="615"/>
        <end position="624"/>
    </location>
</feature>
<feature type="region of interest" description="Disordered" evidence="6">
    <location>
        <begin position="608"/>
        <end position="628"/>
    </location>
</feature>
<name>A0AAV2QX38_MEGNR</name>
<feature type="region of interest" description="Disordered" evidence="6">
    <location>
        <begin position="531"/>
        <end position="551"/>
    </location>
</feature>
<dbReference type="InterPro" id="IPR051584">
    <property type="entry name" value="GPCR-associated_LMBR1"/>
</dbReference>
<organism evidence="8 9">
    <name type="scientific">Meganyctiphanes norvegica</name>
    <name type="common">Northern krill</name>
    <name type="synonym">Thysanopoda norvegica</name>
    <dbReference type="NCBI Taxonomy" id="48144"/>
    <lineage>
        <taxon>Eukaryota</taxon>
        <taxon>Metazoa</taxon>
        <taxon>Ecdysozoa</taxon>
        <taxon>Arthropoda</taxon>
        <taxon>Crustacea</taxon>
        <taxon>Multicrustacea</taxon>
        <taxon>Malacostraca</taxon>
        <taxon>Eumalacostraca</taxon>
        <taxon>Eucarida</taxon>
        <taxon>Euphausiacea</taxon>
        <taxon>Euphausiidae</taxon>
        <taxon>Meganyctiphanes</taxon>
    </lineage>
</organism>
<evidence type="ECO:0000256" key="4">
    <source>
        <dbReference type="ARBA" id="ARBA00022989"/>
    </source>
</evidence>
<comment type="similarity">
    <text evidence="2">Belongs to the LIMR family.</text>
</comment>
<feature type="transmembrane region" description="Helical" evidence="7">
    <location>
        <begin position="146"/>
        <end position="165"/>
    </location>
</feature>
<keyword evidence="9" id="KW-1185">Reference proteome</keyword>
<sequence length="642" mass="72389">MGVGPLVVETLLTFIVAATVLYRYSNWYRHHLVVTVSVLIAWYFSMLIVFILPLDVSNTIYQTSASNITDDVNGTLIPPMTTPNPINICHQPWSIVPDGVFPIFWRIVYWTSQFLTWLILPLMQSYTKAGDFSLGAKLRSAVIDNAIYYGSYLLIVGILLLYIALTPGLYLDGSKLRAIAASASNTWGLFWLVLFLGYGLVDVPQSIWHSASTLHTLNHTYFSVAKLSQEKADANEHVNDLLQSMRALGRAVGMNHALRPHMDTIESKVPTELLDRVRRQQTPDSPHVDVPSEKALHSMPLHRHHIISLLYTPKIEWLWRCRVRGWLLRGIAVCYALISVAVVWSELTFFNQSPTLSLFAVFVNLAKSSYDYFTIEVISSLSMAYIALCAYSTLFKIRVLNLYYLAPHHQTDEYSLIFSGMMLCRLTPPMCLNFLSLIHMDSHVLKKQVEETHYTQIMGHMDVISIISDGFNIYFPMAIVLLCLATYYSLGSRLLSALGFQQFIGDDGLTTDLIDEGKTLINRESRRRQRLEESANRRRDFSERFGGGESTTTMYRSARQRSEDLVRPVRAPLRREGSGESAQLELLGGSDSVADYYSHTTTTAASLSWEEEAAPNSSSDTAQHSIPGEGYNISQIKACLMM</sequence>
<dbReference type="EMBL" id="CAXKWB010012883">
    <property type="protein sequence ID" value="CAL4105824.1"/>
    <property type="molecule type" value="Genomic_DNA"/>
</dbReference>
<dbReference type="Proteomes" id="UP001497623">
    <property type="component" value="Unassembled WGS sequence"/>
</dbReference>
<evidence type="ECO:0000256" key="5">
    <source>
        <dbReference type="ARBA" id="ARBA00023136"/>
    </source>
</evidence>
<evidence type="ECO:0000313" key="9">
    <source>
        <dbReference type="Proteomes" id="UP001497623"/>
    </source>
</evidence>
<dbReference type="PANTHER" id="PTHR21355:SF0">
    <property type="entry name" value="G-PROTEIN COUPLED RECEPTOR-ASSOCIATED PROTEIN LMBRD2"/>
    <property type="match status" value="1"/>
</dbReference>
<keyword evidence="5 7" id="KW-0472">Membrane</keyword>
<dbReference type="Pfam" id="PF04791">
    <property type="entry name" value="LMBR1"/>
    <property type="match status" value="2"/>
</dbReference>
<accession>A0AAV2QX38</accession>
<feature type="transmembrane region" description="Helical" evidence="7">
    <location>
        <begin position="471"/>
        <end position="490"/>
    </location>
</feature>
<feature type="transmembrane region" description="Helical" evidence="7">
    <location>
        <begin position="177"/>
        <end position="201"/>
    </location>
</feature>
<evidence type="ECO:0000256" key="1">
    <source>
        <dbReference type="ARBA" id="ARBA00004141"/>
    </source>
</evidence>
<evidence type="ECO:0000256" key="6">
    <source>
        <dbReference type="SAM" id="MobiDB-lite"/>
    </source>
</evidence>
<evidence type="ECO:0000256" key="2">
    <source>
        <dbReference type="ARBA" id="ARBA00010487"/>
    </source>
</evidence>
<feature type="transmembrane region" description="Helical" evidence="7">
    <location>
        <begin position="32"/>
        <end position="54"/>
    </location>
</feature>
<keyword evidence="3 7" id="KW-0812">Transmembrane</keyword>
<dbReference type="PANTHER" id="PTHR21355">
    <property type="entry name" value="G-PROTEIN COUPLED RECEPTOR-ASSOCIATED PROTEIN LMBRD2"/>
    <property type="match status" value="1"/>
</dbReference>
<proteinExistence type="inferred from homology"/>
<feature type="transmembrane region" description="Helical" evidence="7">
    <location>
        <begin position="107"/>
        <end position="126"/>
    </location>
</feature>
<dbReference type="AlphaFoldDB" id="A0AAV2QX38"/>
<feature type="transmembrane region" description="Helical" evidence="7">
    <location>
        <begin position="326"/>
        <end position="343"/>
    </location>
</feature>
<feature type="non-terminal residue" evidence="8">
    <location>
        <position position="642"/>
    </location>
</feature>
<reference evidence="8 9" key="1">
    <citation type="submission" date="2024-05" db="EMBL/GenBank/DDBJ databases">
        <authorList>
            <person name="Wallberg A."/>
        </authorList>
    </citation>
    <scope>NUCLEOTIDE SEQUENCE [LARGE SCALE GENOMIC DNA]</scope>
</reference>
<protein>
    <submittedName>
        <fullName evidence="8">Uncharacterized protein</fullName>
    </submittedName>
</protein>
<comment type="caution">
    <text evidence="8">The sequence shown here is derived from an EMBL/GenBank/DDBJ whole genome shotgun (WGS) entry which is preliminary data.</text>
</comment>
<gene>
    <name evidence="8" type="ORF">MNOR_LOCUS18185</name>
</gene>
<feature type="transmembrane region" description="Helical" evidence="7">
    <location>
        <begin position="6"/>
        <end position="25"/>
    </location>
</feature>
<dbReference type="InterPro" id="IPR006876">
    <property type="entry name" value="LMBR1-like_membr_prot"/>
</dbReference>
<feature type="transmembrane region" description="Helical" evidence="7">
    <location>
        <begin position="373"/>
        <end position="394"/>
    </location>
</feature>
<dbReference type="GO" id="GO:0016020">
    <property type="term" value="C:membrane"/>
    <property type="evidence" value="ECO:0007669"/>
    <property type="project" value="UniProtKB-SubCell"/>
</dbReference>
<evidence type="ECO:0000256" key="3">
    <source>
        <dbReference type="ARBA" id="ARBA00022692"/>
    </source>
</evidence>